<dbReference type="Proteomes" id="UP001459277">
    <property type="component" value="Unassembled WGS sequence"/>
</dbReference>
<accession>A0AAW2CTY8</accession>
<keyword evidence="3" id="KW-1185">Reference proteome</keyword>
<dbReference type="AlphaFoldDB" id="A0AAW2CTY8"/>
<evidence type="ECO:0000313" key="3">
    <source>
        <dbReference type="Proteomes" id="UP001459277"/>
    </source>
</evidence>
<protein>
    <submittedName>
        <fullName evidence="2">Uncharacterized protein</fullName>
    </submittedName>
</protein>
<feature type="region of interest" description="Disordered" evidence="1">
    <location>
        <begin position="1"/>
        <end position="28"/>
    </location>
</feature>
<reference evidence="2 3" key="1">
    <citation type="submission" date="2024-01" db="EMBL/GenBank/DDBJ databases">
        <title>A telomere-to-telomere, gap-free genome of sweet tea (Lithocarpus litseifolius).</title>
        <authorList>
            <person name="Zhou J."/>
        </authorList>
    </citation>
    <scope>NUCLEOTIDE SEQUENCE [LARGE SCALE GENOMIC DNA]</scope>
    <source>
        <strain evidence="2">Zhou-2022a</strain>
        <tissue evidence="2">Leaf</tissue>
    </source>
</reference>
<organism evidence="2 3">
    <name type="scientific">Lithocarpus litseifolius</name>
    <dbReference type="NCBI Taxonomy" id="425828"/>
    <lineage>
        <taxon>Eukaryota</taxon>
        <taxon>Viridiplantae</taxon>
        <taxon>Streptophyta</taxon>
        <taxon>Embryophyta</taxon>
        <taxon>Tracheophyta</taxon>
        <taxon>Spermatophyta</taxon>
        <taxon>Magnoliopsida</taxon>
        <taxon>eudicotyledons</taxon>
        <taxon>Gunneridae</taxon>
        <taxon>Pentapetalae</taxon>
        <taxon>rosids</taxon>
        <taxon>fabids</taxon>
        <taxon>Fagales</taxon>
        <taxon>Fagaceae</taxon>
        <taxon>Lithocarpus</taxon>
    </lineage>
</organism>
<sequence length="92" mass="10367">MSDMQALDRVQPGPDDRTQLTRQPDHRSTSLWRCAANEKVPGIIKVRRRKCVLLQGGLDPRIMQYIDAASLIGLFKVPDMEVDHALITALVE</sequence>
<evidence type="ECO:0000256" key="1">
    <source>
        <dbReference type="SAM" id="MobiDB-lite"/>
    </source>
</evidence>
<dbReference type="EMBL" id="JAZDWU010000005">
    <property type="protein sequence ID" value="KAL0001279.1"/>
    <property type="molecule type" value="Genomic_DNA"/>
</dbReference>
<gene>
    <name evidence="2" type="ORF">SO802_015060</name>
</gene>
<name>A0AAW2CTY8_9ROSI</name>
<feature type="compositionally biased region" description="Basic and acidic residues" evidence="1">
    <location>
        <begin position="14"/>
        <end position="28"/>
    </location>
</feature>
<proteinExistence type="predicted"/>
<evidence type="ECO:0000313" key="2">
    <source>
        <dbReference type="EMBL" id="KAL0001279.1"/>
    </source>
</evidence>
<comment type="caution">
    <text evidence="2">The sequence shown here is derived from an EMBL/GenBank/DDBJ whole genome shotgun (WGS) entry which is preliminary data.</text>
</comment>